<evidence type="ECO:0000313" key="3">
    <source>
        <dbReference type="Proteomes" id="UP000581135"/>
    </source>
</evidence>
<sequence>MLSFKNISLVALTAFVVSACTQGGSSQGNYIEADGKDIAATGNSDTDAFLMSINNRHRGSGR</sequence>
<proteinExistence type="predicted"/>
<dbReference type="AlphaFoldDB" id="A0A839SU01"/>
<dbReference type="EMBL" id="JACHXA010000007">
    <property type="protein sequence ID" value="MBB3066271.1"/>
    <property type="molecule type" value="Genomic_DNA"/>
</dbReference>
<feature type="signal peptide" evidence="1">
    <location>
        <begin position="1"/>
        <end position="19"/>
    </location>
</feature>
<accession>A0A839SU01</accession>
<gene>
    <name evidence="2" type="ORF">FHR98_002576</name>
</gene>
<dbReference type="RefSeq" id="WP_183417087.1">
    <property type="nucleotide sequence ID" value="NZ_JACHXA010000007.1"/>
</dbReference>
<evidence type="ECO:0000256" key="1">
    <source>
        <dbReference type="SAM" id="SignalP"/>
    </source>
</evidence>
<organism evidence="2 3">
    <name type="scientific">Limibacillus halophilus</name>
    <dbReference type="NCBI Taxonomy" id="1579333"/>
    <lineage>
        <taxon>Bacteria</taxon>
        <taxon>Pseudomonadati</taxon>
        <taxon>Pseudomonadota</taxon>
        <taxon>Alphaproteobacteria</taxon>
        <taxon>Rhodospirillales</taxon>
        <taxon>Rhodovibrionaceae</taxon>
        <taxon>Limibacillus</taxon>
    </lineage>
</organism>
<keyword evidence="3" id="KW-1185">Reference proteome</keyword>
<keyword evidence="1" id="KW-0732">Signal</keyword>
<dbReference type="Proteomes" id="UP000581135">
    <property type="component" value="Unassembled WGS sequence"/>
</dbReference>
<reference evidence="2 3" key="1">
    <citation type="submission" date="2020-08" db="EMBL/GenBank/DDBJ databases">
        <title>Genomic Encyclopedia of Type Strains, Phase III (KMG-III): the genomes of soil and plant-associated and newly described type strains.</title>
        <authorList>
            <person name="Whitman W."/>
        </authorList>
    </citation>
    <scope>NUCLEOTIDE SEQUENCE [LARGE SCALE GENOMIC DNA]</scope>
    <source>
        <strain evidence="2 3">CECT 8803</strain>
    </source>
</reference>
<name>A0A839SU01_9PROT</name>
<protein>
    <submittedName>
        <fullName evidence="2">Putative small secreted protein</fullName>
    </submittedName>
</protein>
<evidence type="ECO:0000313" key="2">
    <source>
        <dbReference type="EMBL" id="MBB3066271.1"/>
    </source>
</evidence>
<feature type="chain" id="PRO_5032824825" evidence="1">
    <location>
        <begin position="20"/>
        <end position="62"/>
    </location>
</feature>
<dbReference type="PROSITE" id="PS51257">
    <property type="entry name" value="PROKAR_LIPOPROTEIN"/>
    <property type="match status" value="1"/>
</dbReference>
<comment type="caution">
    <text evidence="2">The sequence shown here is derived from an EMBL/GenBank/DDBJ whole genome shotgun (WGS) entry which is preliminary data.</text>
</comment>